<gene>
    <name evidence="1" type="ORF">F0185_07050</name>
</gene>
<accession>A0ABX0LLK5</accession>
<evidence type="ECO:0000313" key="1">
    <source>
        <dbReference type="EMBL" id="NHZ33346.1"/>
    </source>
</evidence>
<evidence type="ECO:0000313" key="2">
    <source>
        <dbReference type="Proteomes" id="UP000785613"/>
    </source>
</evidence>
<dbReference type="EMBL" id="VUYU01000004">
    <property type="protein sequence ID" value="NHZ33346.1"/>
    <property type="molecule type" value="Genomic_DNA"/>
</dbReference>
<dbReference type="Proteomes" id="UP000785613">
    <property type="component" value="Unassembled WGS sequence"/>
</dbReference>
<dbReference type="RefSeq" id="WP_167222933.1">
    <property type="nucleotide sequence ID" value="NZ_VUYU01000004.1"/>
</dbReference>
<reference evidence="1 2" key="1">
    <citation type="submission" date="2019-09" db="EMBL/GenBank/DDBJ databases">
        <title>Taxonomy of Antarctic Massilia spp.: description of Massilia rubra sp. nov., Massilia aquatica sp. nov., Massilia mucilaginosa sp. nov., Massilia frigida sp. nov. isolated from streams, lakes and regoliths.</title>
        <authorList>
            <person name="Holochova P."/>
            <person name="Sedlacek I."/>
            <person name="Kralova S."/>
            <person name="Maslanova I."/>
            <person name="Busse H.-J."/>
            <person name="Stankova E."/>
            <person name="Vrbovska V."/>
            <person name="Kovarovic V."/>
            <person name="Bartak M."/>
            <person name="Svec P."/>
            <person name="Pantucek R."/>
        </authorList>
    </citation>
    <scope>NUCLEOTIDE SEQUENCE [LARGE SCALE GENOMIC DNA]</scope>
    <source>
        <strain evidence="1 2">CCM 8692</strain>
    </source>
</reference>
<proteinExistence type="predicted"/>
<comment type="caution">
    <text evidence="1">The sequence shown here is derived from an EMBL/GenBank/DDBJ whole genome shotgun (WGS) entry which is preliminary data.</text>
</comment>
<name>A0ABX0LLK5_9BURK</name>
<sequence>MDSPIMTAAQGMPDWQSIIRTENFDLLGAYDNPGLRFAVPKAARLASKLDGTPDFHLEFISDQNIESADECQYAMLTMGLEKSCDLAPACEALKAAGSGAALLPCTFTTGCHVHFELNDTHVSAPFAWQDAGRATLNARLPADTALLFYGALDQGNLTVVRAAIECEVAAVLPRLDLQVRFDTGATLRALRQALDGNGAGMPFAALIRYLTAPPSGLFTFSAAVGGAAAPQLALALAARLRLAFGRYMPCRRIDDGPYISLDLPAPGVAASTHWDLRTPCLAAVPVALRYDPFSVLKSSVTRDKVTTFTRIPRLPDQLLTRRVTLASGIPEQLRNCEQITVNLQVAAAEAASGTATPYSLDLYPSQPQAACLDLRYARVESKQPYRVSLTVVQYDDVIDGPWRDGSDDYLFIDAGALPSPMRIVTVSATAALLEEAVVTVGLRGVAADPGRLAATLERNCPSASFLVCATADAARLCVVAHNRTNPAHTITLDLPCHSVTLEPTAFSQYGPQAVPVEVRFHAGTTCVQLEFLPESADANSVLLEFSTAMPTSQLNYFASSMFNNRYRFRVYSDQEDAPAPWSAFLPPECALVIGMYDDGARAEAMPSPQGELAS</sequence>
<keyword evidence="2" id="KW-1185">Reference proteome</keyword>
<protein>
    <submittedName>
        <fullName evidence="1">Uncharacterized protein</fullName>
    </submittedName>
</protein>
<organism evidence="1 2">
    <name type="scientific">Massilia rubra</name>
    <dbReference type="NCBI Taxonomy" id="2607910"/>
    <lineage>
        <taxon>Bacteria</taxon>
        <taxon>Pseudomonadati</taxon>
        <taxon>Pseudomonadota</taxon>
        <taxon>Betaproteobacteria</taxon>
        <taxon>Burkholderiales</taxon>
        <taxon>Oxalobacteraceae</taxon>
        <taxon>Telluria group</taxon>
        <taxon>Massilia</taxon>
    </lineage>
</organism>